<dbReference type="GO" id="GO:0006511">
    <property type="term" value="P:ubiquitin-dependent protein catabolic process"/>
    <property type="evidence" value="ECO:0007669"/>
    <property type="project" value="InterPro"/>
</dbReference>
<dbReference type="Gene3D" id="1.10.840.10">
    <property type="entry name" value="Ras guanine-nucleotide exchange factors catalytic domain"/>
    <property type="match status" value="1"/>
</dbReference>
<feature type="domain" description="N-terminal Ras-GEF" evidence="10">
    <location>
        <begin position="388"/>
        <end position="506"/>
    </location>
</feature>
<evidence type="ECO:0000259" key="9">
    <source>
        <dbReference type="PROSITE" id="PS50009"/>
    </source>
</evidence>
<dbReference type="InterPro" id="IPR050115">
    <property type="entry name" value="Proteasome_alpha"/>
</dbReference>
<dbReference type="PROSITE" id="PS50212">
    <property type="entry name" value="RASGEF_NTER"/>
    <property type="match status" value="1"/>
</dbReference>
<dbReference type="GO" id="GO:0005634">
    <property type="term" value="C:nucleus"/>
    <property type="evidence" value="ECO:0007669"/>
    <property type="project" value="UniProtKB-SubCell"/>
</dbReference>
<evidence type="ECO:0000256" key="2">
    <source>
        <dbReference type="ARBA" id="ARBA00004123"/>
    </source>
</evidence>
<dbReference type="GO" id="GO:0007264">
    <property type="term" value="P:small GTPase-mediated signal transduction"/>
    <property type="evidence" value="ECO:0007669"/>
    <property type="project" value="InterPro"/>
</dbReference>
<dbReference type="EMBL" id="JAANIT010000074">
    <property type="protein sequence ID" value="KAG1552666.1"/>
    <property type="molecule type" value="Genomic_DNA"/>
</dbReference>
<evidence type="ECO:0000256" key="6">
    <source>
        <dbReference type="ARBA" id="ARBA00023242"/>
    </source>
</evidence>
<dbReference type="PROSITE" id="PS00388">
    <property type="entry name" value="PROTEASOME_ALPHA_1"/>
    <property type="match status" value="1"/>
</dbReference>
<dbReference type="CDD" id="cd06224">
    <property type="entry name" value="REM"/>
    <property type="match status" value="1"/>
</dbReference>
<dbReference type="Gene3D" id="3.60.20.10">
    <property type="entry name" value="Glutamine Phosphoribosylpyrophosphate, subunit 1, domain 1"/>
    <property type="match status" value="1"/>
</dbReference>
<dbReference type="InterPro" id="IPR023332">
    <property type="entry name" value="Proteasome_alpha-type"/>
</dbReference>
<accession>A0A9P6YMR9</accession>
<dbReference type="Pfam" id="PF00618">
    <property type="entry name" value="RasGEF_N"/>
    <property type="match status" value="1"/>
</dbReference>
<dbReference type="Gene3D" id="1.20.870.10">
    <property type="entry name" value="Son of sevenless (SoS) protein Chain: S domain 1"/>
    <property type="match status" value="1"/>
</dbReference>
<comment type="function">
    <text evidence="1">The proteasome is a multicatalytic proteinase complex which is characterized by its ability to cleave peptides with Arg, Phe, Tyr, Leu, and Glu adjacent to the leaving group at neutral or slightly basic pH. The proteasome has an ATP-dependent proteolytic activity.</text>
</comment>
<dbReference type="FunFam" id="3.60.20.10:FF:000028">
    <property type="entry name" value="Proteasome subunit alpha type"/>
    <property type="match status" value="1"/>
</dbReference>
<keyword evidence="4" id="KW-0963">Cytoplasm</keyword>
<dbReference type="InterPro" id="IPR001895">
    <property type="entry name" value="RASGEF_cat_dom"/>
</dbReference>
<protein>
    <submittedName>
        <fullName evidence="11">Uncharacterized protein</fullName>
    </submittedName>
</protein>
<dbReference type="GO" id="GO:0005737">
    <property type="term" value="C:cytoplasm"/>
    <property type="evidence" value="ECO:0007669"/>
    <property type="project" value="UniProtKB-SubCell"/>
</dbReference>
<dbReference type="SMART" id="SM00948">
    <property type="entry name" value="Proteasome_A_N"/>
    <property type="match status" value="1"/>
</dbReference>
<dbReference type="InterPro" id="IPR000651">
    <property type="entry name" value="Ras-like_Gua-exchang_fac_N"/>
</dbReference>
<evidence type="ECO:0000259" key="10">
    <source>
        <dbReference type="PROSITE" id="PS50212"/>
    </source>
</evidence>
<gene>
    <name evidence="11" type="ORF">G6F51_001080</name>
</gene>
<dbReference type="InterPro" id="IPR000426">
    <property type="entry name" value="Proteasome_asu_N"/>
</dbReference>
<dbReference type="SUPFAM" id="SSF48366">
    <property type="entry name" value="Ras GEF"/>
    <property type="match status" value="1"/>
</dbReference>
<feature type="domain" description="Ras-GEF" evidence="9">
    <location>
        <begin position="623"/>
        <end position="855"/>
    </location>
</feature>
<dbReference type="InterPro" id="IPR036964">
    <property type="entry name" value="RASGEF_cat_dom_sf"/>
</dbReference>
<dbReference type="GO" id="GO:0019773">
    <property type="term" value="C:proteasome core complex, alpha-subunit complex"/>
    <property type="evidence" value="ECO:0007669"/>
    <property type="project" value="UniProtKB-UniRule"/>
</dbReference>
<evidence type="ECO:0000256" key="7">
    <source>
        <dbReference type="PROSITE-ProRule" id="PRU00168"/>
    </source>
</evidence>
<dbReference type="PROSITE" id="PS51475">
    <property type="entry name" value="PROTEASOME_ALPHA_2"/>
    <property type="match status" value="1"/>
</dbReference>
<dbReference type="Pfam" id="PF00227">
    <property type="entry name" value="Proteasome"/>
    <property type="match status" value="1"/>
</dbReference>
<dbReference type="CDD" id="cd03750">
    <property type="entry name" value="proteasome_alpha_type_2"/>
    <property type="match status" value="1"/>
</dbReference>
<dbReference type="AlphaFoldDB" id="A0A9P6YMR9"/>
<dbReference type="InterPro" id="IPR029055">
    <property type="entry name" value="Ntn_hydrolases_N"/>
</dbReference>
<comment type="subcellular location">
    <subcellularLocation>
        <location evidence="3">Cytoplasm</location>
    </subcellularLocation>
    <subcellularLocation>
        <location evidence="2">Nucleus</location>
    </subcellularLocation>
</comment>
<keyword evidence="6" id="KW-0539">Nucleus</keyword>
<dbReference type="Pfam" id="PF10584">
    <property type="entry name" value="Proteasome_A_N"/>
    <property type="match status" value="1"/>
</dbReference>
<evidence type="ECO:0000313" key="12">
    <source>
        <dbReference type="Proteomes" id="UP000717996"/>
    </source>
</evidence>
<dbReference type="PROSITE" id="PS50009">
    <property type="entry name" value="RASGEF_CAT"/>
    <property type="match status" value="1"/>
</dbReference>
<evidence type="ECO:0000313" key="11">
    <source>
        <dbReference type="EMBL" id="KAG1552666.1"/>
    </source>
</evidence>
<evidence type="ECO:0000256" key="3">
    <source>
        <dbReference type="ARBA" id="ARBA00004496"/>
    </source>
</evidence>
<dbReference type="Proteomes" id="UP000717996">
    <property type="component" value="Unassembled WGS sequence"/>
</dbReference>
<organism evidence="11 12">
    <name type="scientific">Rhizopus oryzae</name>
    <name type="common">Mucormycosis agent</name>
    <name type="synonym">Rhizopus arrhizus var. delemar</name>
    <dbReference type="NCBI Taxonomy" id="64495"/>
    <lineage>
        <taxon>Eukaryota</taxon>
        <taxon>Fungi</taxon>
        <taxon>Fungi incertae sedis</taxon>
        <taxon>Mucoromycota</taxon>
        <taxon>Mucoromycotina</taxon>
        <taxon>Mucoromycetes</taxon>
        <taxon>Mucorales</taxon>
        <taxon>Mucorineae</taxon>
        <taxon>Rhizopodaceae</taxon>
        <taxon>Rhizopus</taxon>
    </lineage>
</organism>
<comment type="caution">
    <text evidence="11">The sequence shown here is derived from an EMBL/GenBank/DDBJ whole genome shotgun (WGS) entry which is preliminary data.</text>
</comment>
<proteinExistence type="inferred from homology"/>
<comment type="similarity">
    <text evidence="8">Belongs to the peptidase T1A family.</text>
</comment>
<evidence type="ECO:0000256" key="8">
    <source>
        <dbReference type="PROSITE-ProRule" id="PRU00808"/>
    </source>
</evidence>
<keyword evidence="7" id="KW-0344">Guanine-nucleotide releasing factor</keyword>
<dbReference type="SMART" id="SM00147">
    <property type="entry name" value="RasGEF"/>
    <property type="match status" value="1"/>
</dbReference>
<dbReference type="InterPro" id="IPR001353">
    <property type="entry name" value="Proteasome_sua/b"/>
</dbReference>
<evidence type="ECO:0000256" key="1">
    <source>
        <dbReference type="ARBA" id="ARBA00002000"/>
    </source>
</evidence>
<name>A0A9P6YMR9_RHIOR</name>
<dbReference type="SUPFAM" id="SSF56235">
    <property type="entry name" value="N-terminal nucleophile aminohydrolases (Ntn hydrolases)"/>
    <property type="match status" value="1"/>
</dbReference>
<sequence>MADRYSFSLTTFSPSGKLVQIEYALNAVSGGVTSVGIKATNGIVIATEKKSASSLVDDSTVQKVEMVCANIGMVYSGMGPDFRVLVSKARKAAQAYKRVYMEEPPVRILVQEVAGVMQEYTQSGGVRPFGVSILIAGYDEVNGPALYQVDPTGSYFAWKASAIGKNMINAKTFLEKRYNEEMELEDAVHTAILTLKEGFEGQMTENSLEIGIIVIVVYGKPNIGKTAFIKCSLPNSVLRHNPNYPNFQCHRAKLNINNKEYFLEIIEVNEFKHINQLPIIHGGLLCYKQDALNLSKFELKRNIPTYKIELRPGPIVHVDNGIQNMDVFPEDLQHIYISLLMETHDPSTTSEDEADSDDTILNPSLSPISCSFSPSQNKMSRCGSNESSDYFGTGLSIEDLLDRLLSKESDKNMLPIFFTFYRKFMRPTELIKQLVERFENDGFLPFLTEQQKRIHNAFVYWLSYHWNDFYAPQARRYMIVFLDRISKYDAFTPICDNLAPLVVREPPLTDPDGVWGMTDQDVFSNSKKDSGYLSGTFDLLQDTPPQSPLEDKTASSVVHHNSHSEIRRTEFAGGMINIDASNSKRNYTASTLTATSGWTTHLSIMSNFRTEDKLNMKLFMKSTDLHIAKQLTWIETQIFSRIEDREFIRNMWNNGTNLTANNMVSASIAHFNFISAWVATLIVSQPRTSKRASLLLKFMSIAIELRNLYNYNSLMAVLAGINSASILRLKQTRQAVIGKKLYKQFQSLERLMSTDKSFSSYRMALKATKGPGIPYLGVHNQDLVSLAEANKDHRIDGTIHWDKFRLMGETIMSIMKFKYEAYAIEPDLKLLSSIADCPLLSEEEQYKKSILVEPKVNPKSSNRLKDMWLRLK</sequence>
<keyword evidence="5 8" id="KW-0647">Proteasome</keyword>
<dbReference type="PANTHER" id="PTHR11599">
    <property type="entry name" value="PROTEASOME SUBUNIT ALPHA/BETA"/>
    <property type="match status" value="1"/>
</dbReference>
<evidence type="ECO:0000256" key="4">
    <source>
        <dbReference type="ARBA" id="ARBA00022490"/>
    </source>
</evidence>
<reference evidence="11" key="1">
    <citation type="journal article" date="2020" name="Microb. Genom.">
        <title>Genetic diversity of clinical and environmental Mucorales isolates obtained from an investigation of mucormycosis cases among solid organ transplant recipients.</title>
        <authorList>
            <person name="Nguyen M.H."/>
            <person name="Kaul D."/>
            <person name="Muto C."/>
            <person name="Cheng S.J."/>
            <person name="Richter R.A."/>
            <person name="Bruno V.M."/>
            <person name="Liu G."/>
            <person name="Beyhan S."/>
            <person name="Sundermann A.J."/>
            <person name="Mounaud S."/>
            <person name="Pasculle A.W."/>
            <person name="Nierman W.C."/>
            <person name="Driscoll E."/>
            <person name="Cumbie R."/>
            <person name="Clancy C.J."/>
            <person name="Dupont C.L."/>
        </authorList>
    </citation>
    <scope>NUCLEOTIDE SEQUENCE</scope>
    <source>
        <strain evidence="11">GL16</strain>
    </source>
</reference>
<dbReference type="Pfam" id="PF00617">
    <property type="entry name" value="RasGEF"/>
    <property type="match status" value="1"/>
</dbReference>
<evidence type="ECO:0000256" key="5">
    <source>
        <dbReference type="ARBA" id="ARBA00022942"/>
    </source>
</evidence>
<dbReference type="GO" id="GO:0005085">
    <property type="term" value="F:guanyl-nucleotide exchange factor activity"/>
    <property type="evidence" value="ECO:0007669"/>
    <property type="project" value="UniProtKB-KW"/>
</dbReference>
<dbReference type="InterPro" id="IPR023578">
    <property type="entry name" value="Ras_GEF_dom_sf"/>
</dbReference>